<gene>
    <name evidence="1" type="ORF">FRY97_08805</name>
</gene>
<comment type="caution">
    <text evidence="1">The sequence shown here is derived from an EMBL/GenBank/DDBJ whole genome shotgun (WGS) entry which is preliminary data.</text>
</comment>
<evidence type="ECO:0000313" key="1">
    <source>
        <dbReference type="EMBL" id="TXB63613.1"/>
    </source>
</evidence>
<dbReference type="AlphaFoldDB" id="A0A5C6RN10"/>
<evidence type="ECO:0000313" key="2">
    <source>
        <dbReference type="Proteomes" id="UP000321580"/>
    </source>
</evidence>
<accession>A0A5C6RN10</accession>
<protein>
    <submittedName>
        <fullName evidence="1">DNA-binding protein</fullName>
    </submittedName>
</protein>
<name>A0A5C6RN10_9BACT</name>
<dbReference type="RefSeq" id="WP_147167083.1">
    <property type="nucleotide sequence ID" value="NZ_VOOR01000014.1"/>
</dbReference>
<keyword evidence="2" id="KW-1185">Reference proteome</keyword>
<keyword evidence="1" id="KW-0238">DNA-binding</keyword>
<organism evidence="1 2">
    <name type="scientific">Phaeodactylibacter luteus</name>
    <dbReference type="NCBI Taxonomy" id="1564516"/>
    <lineage>
        <taxon>Bacteria</taxon>
        <taxon>Pseudomonadati</taxon>
        <taxon>Bacteroidota</taxon>
        <taxon>Saprospiria</taxon>
        <taxon>Saprospirales</taxon>
        <taxon>Haliscomenobacteraceae</taxon>
        <taxon>Phaeodactylibacter</taxon>
    </lineage>
</organism>
<dbReference type="Proteomes" id="UP000321580">
    <property type="component" value="Unassembled WGS sequence"/>
</dbReference>
<dbReference type="GO" id="GO:0003677">
    <property type="term" value="F:DNA binding"/>
    <property type="evidence" value="ECO:0007669"/>
    <property type="project" value="UniProtKB-KW"/>
</dbReference>
<sequence length="82" mass="9108">MHITYDELRSIKHQLPTGSIKKIADDLGLEEQTVRNYFGAKKFENGKIVDAHLQPGPNGGIVDLQDTRILQAAQRLIGRPTA</sequence>
<proteinExistence type="predicted"/>
<reference evidence="1 2" key="1">
    <citation type="submission" date="2019-08" db="EMBL/GenBank/DDBJ databases">
        <title>Genome of Phaeodactylibacter luteus.</title>
        <authorList>
            <person name="Bowman J.P."/>
        </authorList>
    </citation>
    <scope>NUCLEOTIDE SEQUENCE [LARGE SCALE GENOMIC DNA]</scope>
    <source>
        <strain evidence="1 2">KCTC 42180</strain>
    </source>
</reference>
<dbReference type="EMBL" id="VOOR01000014">
    <property type="protein sequence ID" value="TXB63613.1"/>
    <property type="molecule type" value="Genomic_DNA"/>
</dbReference>
<dbReference type="OrthoDB" id="1121150at2"/>